<dbReference type="WBParaSite" id="RSKR_0000917100.1">
    <property type="protein sequence ID" value="RSKR_0000917100.1"/>
    <property type="gene ID" value="RSKR_0000917100"/>
</dbReference>
<sequence length="909" mass="103079">MLELGYPKADSEMALKLVRYASVTKATDVINTAQRNTASTKETTFNSNGPTTFTSRININNPRQFAPPSPPISFNVNDEYSQNGYSNYSGSNGTSGYVSTSSAPRNSSTPQNVTPLMLSEYKRTHVHFPLAPPPFFNDSEKSRPLGTIISIQRENSDKTKPVTTPTSKLNPSSLFRTTFEKNHSQKMHISVSKGDGLRSNSFNVDTKKYVVPQSRLAYTSSIPPRASQPSNLVNKGGISSIMVNPDNDLLDLDKEIEKICRIQRLGSSMDEAKTTSFPENEAPQAIRCVSPLPESVATKIRNNTFESSIKPCKPGMFRFFMEQHIERLLQQYQERNQRVFQLLKEMEQADLADNLKKQMLKYLVQKESKYIRLKRQKMDVSMFDHIKWIGVGAFGKVSLVKKKGTDQIYAMKTLKKQDVINKQQAAHVKAERDILAEANSPWIVKLFFSFQDSSNLFFIMEYVPGGDMMQLLITKEIFEENLAKFYIAELTCALEYVHKLGFIHRDVKPDNILISASGHIKLTDFGLCTGLRWTHDKRHYMNADLEGSVPLHLRVDSFSLPQNEYPQSKLLEARYHSKRNQAHSVVGTSNYMAPEVIKRSGHTQLCDWWSVGVILYEMVIGRPPFMSRTEDAAETQHKIVYWKDYLVLHDPTNKLSSNCLSIIDKLCRDQENRLGIGGAAQVKQDPWFQSIDFNKLRNSQAPWIPKLEHAEDTSNFDDISFEDEIFGTDQPQTSQNPAFFEFTYRHFFDADSNTHTGQKQPHKRPPISNMPGILNYQNGMQSNQKSQLNQTTNTSILSHQSSRLTNNITTQDSNRQHLLPSSPQPKNNMLPQKTPPLSNPKQPPFSYPKPSQPISLKSMPPISAKNGFSLHHHQKIKINGGISRTSSSNRRLEHGIAEEDTNSDDEMIV</sequence>
<name>A0AC35UA90_9BILA</name>
<evidence type="ECO:0000313" key="2">
    <source>
        <dbReference type="WBParaSite" id="RSKR_0000917100.1"/>
    </source>
</evidence>
<proteinExistence type="predicted"/>
<protein>
    <submittedName>
        <fullName evidence="2">Protein kinase domain-containing protein</fullName>
    </submittedName>
</protein>
<reference evidence="2" key="1">
    <citation type="submission" date="2016-11" db="UniProtKB">
        <authorList>
            <consortium name="WormBaseParasite"/>
        </authorList>
    </citation>
    <scope>IDENTIFICATION</scope>
    <source>
        <strain evidence="2">KR3021</strain>
    </source>
</reference>
<dbReference type="Proteomes" id="UP000095286">
    <property type="component" value="Unplaced"/>
</dbReference>
<evidence type="ECO:0000313" key="1">
    <source>
        <dbReference type="Proteomes" id="UP000095286"/>
    </source>
</evidence>
<organism evidence="1 2">
    <name type="scientific">Rhabditophanes sp. KR3021</name>
    <dbReference type="NCBI Taxonomy" id="114890"/>
    <lineage>
        <taxon>Eukaryota</taxon>
        <taxon>Metazoa</taxon>
        <taxon>Ecdysozoa</taxon>
        <taxon>Nematoda</taxon>
        <taxon>Chromadorea</taxon>
        <taxon>Rhabditida</taxon>
        <taxon>Tylenchina</taxon>
        <taxon>Panagrolaimomorpha</taxon>
        <taxon>Strongyloidoidea</taxon>
        <taxon>Alloionematidae</taxon>
        <taxon>Rhabditophanes</taxon>
    </lineage>
</organism>
<accession>A0AC35UA90</accession>